<feature type="compositionally biased region" description="Basic residues" evidence="1">
    <location>
        <begin position="538"/>
        <end position="551"/>
    </location>
</feature>
<dbReference type="EMBL" id="MU007044">
    <property type="protein sequence ID" value="KAF2429746.1"/>
    <property type="molecule type" value="Genomic_DNA"/>
</dbReference>
<protein>
    <submittedName>
        <fullName evidence="2">Uncharacterized protein</fullName>
    </submittedName>
</protein>
<feature type="region of interest" description="Disordered" evidence="1">
    <location>
        <begin position="491"/>
        <end position="562"/>
    </location>
</feature>
<feature type="compositionally biased region" description="Polar residues" evidence="1">
    <location>
        <begin position="157"/>
        <end position="174"/>
    </location>
</feature>
<organism evidence="2 3">
    <name type="scientific">Tothia fuscella</name>
    <dbReference type="NCBI Taxonomy" id="1048955"/>
    <lineage>
        <taxon>Eukaryota</taxon>
        <taxon>Fungi</taxon>
        <taxon>Dikarya</taxon>
        <taxon>Ascomycota</taxon>
        <taxon>Pezizomycotina</taxon>
        <taxon>Dothideomycetes</taxon>
        <taxon>Pleosporomycetidae</taxon>
        <taxon>Venturiales</taxon>
        <taxon>Cylindrosympodiaceae</taxon>
        <taxon>Tothia</taxon>
    </lineage>
</organism>
<name>A0A9P4NR41_9PEZI</name>
<feature type="region of interest" description="Disordered" evidence="1">
    <location>
        <begin position="132"/>
        <end position="176"/>
    </location>
</feature>
<evidence type="ECO:0000313" key="2">
    <source>
        <dbReference type="EMBL" id="KAF2429746.1"/>
    </source>
</evidence>
<feature type="compositionally biased region" description="Polar residues" evidence="1">
    <location>
        <begin position="139"/>
        <end position="150"/>
    </location>
</feature>
<keyword evidence="3" id="KW-1185">Reference proteome</keyword>
<dbReference type="AlphaFoldDB" id="A0A9P4NR41"/>
<accession>A0A9P4NR41</accession>
<dbReference type="Proteomes" id="UP000800235">
    <property type="component" value="Unassembled WGS sequence"/>
</dbReference>
<feature type="compositionally biased region" description="Basic and acidic residues" evidence="1">
    <location>
        <begin position="513"/>
        <end position="528"/>
    </location>
</feature>
<comment type="caution">
    <text evidence="2">The sequence shown here is derived from an EMBL/GenBank/DDBJ whole genome shotgun (WGS) entry which is preliminary data.</text>
</comment>
<reference evidence="2" key="1">
    <citation type="journal article" date="2020" name="Stud. Mycol.">
        <title>101 Dothideomycetes genomes: a test case for predicting lifestyles and emergence of pathogens.</title>
        <authorList>
            <person name="Haridas S."/>
            <person name="Albert R."/>
            <person name="Binder M."/>
            <person name="Bloem J."/>
            <person name="Labutti K."/>
            <person name="Salamov A."/>
            <person name="Andreopoulos B."/>
            <person name="Baker S."/>
            <person name="Barry K."/>
            <person name="Bills G."/>
            <person name="Bluhm B."/>
            <person name="Cannon C."/>
            <person name="Castanera R."/>
            <person name="Culley D."/>
            <person name="Daum C."/>
            <person name="Ezra D."/>
            <person name="Gonzalez J."/>
            <person name="Henrissat B."/>
            <person name="Kuo A."/>
            <person name="Liang C."/>
            <person name="Lipzen A."/>
            <person name="Lutzoni F."/>
            <person name="Magnuson J."/>
            <person name="Mondo S."/>
            <person name="Nolan M."/>
            <person name="Ohm R."/>
            <person name="Pangilinan J."/>
            <person name="Park H.-J."/>
            <person name="Ramirez L."/>
            <person name="Alfaro M."/>
            <person name="Sun H."/>
            <person name="Tritt A."/>
            <person name="Yoshinaga Y."/>
            <person name="Zwiers L.-H."/>
            <person name="Turgeon B."/>
            <person name="Goodwin S."/>
            <person name="Spatafora J."/>
            <person name="Crous P."/>
            <person name="Grigoriev I."/>
        </authorList>
    </citation>
    <scope>NUCLEOTIDE SEQUENCE</scope>
    <source>
        <strain evidence="2">CBS 130266</strain>
    </source>
</reference>
<proteinExistence type="predicted"/>
<evidence type="ECO:0000256" key="1">
    <source>
        <dbReference type="SAM" id="MobiDB-lite"/>
    </source>
</evidence>
<evidence type="ECO:0000313" key="3">
    <source>
        <dbReference type="Proteomes" id="UP000800235"/>
    </source>
</evidence>
<sequence length="574" mass="64279">MPQFTFCHRPPKVEECIHKYYSSSQSLLQVLTTNIFVTDKLVNICVPVSAQFHNKPRNGTDSQPATFDSSSISIVDTPLTPLHDCASTSHHGRKIDDEKYGSSPPQDFHIDWSLHTTSSTLKRYAQLPEDAKTFDSDESNAYLSDTSPNPKNHAEGPSNQPTSPASKEQNMSQESHTDFFQREIELVVNEEKEKYQKELDDVIKEKLVPEQDLLNWKKLVDVLNDRLSQKPIRYEGPNSMELNRDARKVAEQFHGNYAPGTIVWAVSAANSFDTGLADDKPGIWTIILRSKGGGEQAIRISIKIRPMVICLNIAWKSSYECFPIGTRQGRGIFELDRTSRSFFMFMSELMDDYKGTHGRIDEVHYTLASGGSLKRESTVELITETIVYESIRGPVIGRLLPASLQRALDARNSLSKHQPAIAEDDWDEWRLSNQREPADTRANDFSATSGVTHAVLGMQMASHDIHVNGRQIEEAVNGANEEEAAIDFIASEHRTGRRSTQIPTGKAPGTGSREGRRGDGKSSKRPSAEEPAGQTNQKKQRKRGHQRKPAKKVTITDLDNDMVQYWAADGRPCS</sequence>
<gene>
    <name evidence="2" type="ORF">EJ08DRAFT_698017</name>
</gene>